<reference evidence="2" key="1">
    <citation type="submission" date="2021-03" db="EMBL/GenBank/DDBJ databases">
        <title>Draft genome sequence of rust myrtle Austropuccinia psidii MF-1, a brazilian biotype.</title>
        <authorList>
            <person name="Quecine M.C."/>
            <person name="Pachon D.M.R."/>
            <person name="Bonatelli M.L."/>
            <person name="Correr F.H."/>
            <person name="Franceschini L.M."/>
            <person name="Leite T.F."/>
            <person name="Margarido G.R.A."/>
            <person name="Almeida C.A."/>
            <person name="Ferrarezi J.A."/>
            <person name="Labate C.A."/>
        </authorList>
    </citation>
    <scope>NUCLEOTIDE SEQUENCE</scope>
    <source>
        <strain evidence="2">MF-1</strain>
    </source>
</reference>
<dbReference type="EMBL" id="AVOT02007367">
    <property type="protein sequence ID" value="MBW0483753.1"/>
    <property type="molecule type" value="Genomic_DNA"/>
</dbReference>
<feature type="region of interest" description="Disordered" evidence="1">
    <location>
        <begin position="26"/>
        <end position="71"/>
    </location>
</feature>
<sequence length="112" mass="12341">MKFHSNLIPSTPRSFQAFLSTLPSSIPCPSHKPSTSRPALAPPMKPSPIPQPRPSPIPTSHQLQDDARNSKKTETWYPLNIPHCSSISKSGALANKGVSFRGIFIYPKDHKE</sequence>
<protein>
    <submittedName>
        <fullName evidence="2">Uncharacterized protein</fullName>
    </submittedName>
</protein>
<accession>A0A9Q3CH45</accession>
<feature type="compositionally biased region" description="Pro residues" evidence="1">
    <location>
        <begin position="40"/>
        <end position="57"/>
    </location>
</feature>
<name>A0A9Q3CH45_9BASI</name>
<proteinExistence type="predicted"/>
<dbReference type="AlphaFoldDB" id="A0A9Q3CH45"/>
<evidence type="ECO:0000313" key="3">
    <source>
        <dbReference type="Proteomes" id="UP000765509"/>
    </source>
</evidence>
<organism evidence="2 3">
    <name type="scientific">Austropuccinia psidii MF-1</name>
    <dbReference type="NCBI Taxonomy" id="1389203"/>
    <lineage>
        <taxon>Eukaryota</taxon>
        <taxon>Fungi</taxon>
        <taxon>Dikarya</taxon>
        <taxon>Basidiomycota</taxon>
        <taxon>Pucciniomycotina</taxon>
        <taxon>Pucciniomycetes</taxon>
        <taxon>Pucciniales</taxon>
        <taxon>Sphaerophragmiaceae</taxon>
        <taxon>Austropuccinia</taxon>
    </lineage>
</organism>
<evidence type="ECO:0000256" key="1">
    <source>
        <dbReference type="SAM" id="MobiDB-lite"/>
    </source>
</evidence>
<keyword evidence="3" id="KW-1185">Reference proteome</keyword>
<evidence type="ECO:0000313" key="2">
    <source>
        <dbReference type="EMBL" id="MBW0483753.1"/>
    </source>
</evidence>
<dbReference type="Proteomes" id="UP000765509">
    <property type="component" value="Unassembled WGS sequence"/>
</dbReference>
<comment type="caution">
    <text evidence="2">The sequence shown here is derived from an EMBL/GenBank/DDBJ whole genome shotgun (WGS) entry which is preliminary data.</text>
</comment>
<gene>
    <name evidence="2" type="ORF">O181_023468</name>
</gene>